<dbReference type="VEuPathDB" id="FungiDB:BDV34DRAFT_196724"/>
<reference evidence="2 3" key="1">
    <citation type="submission" date="2019-04" db="EMBL/GenBank/DDBJ databases">
        <title>Fungal friends and foes A comparative genomics study of 23 Aspergillus species from section Flavi.</title>
        <authorList>
            <consortium name="DOE Joint Genome Institute"/>
            <person name="Kjaerbolling I."/>
            <person name="Vesth T.C."/>
            <person name="Frisvad J.C."/>
            <person name="Nybo J.L."/>
            <person name="Theobald S."/>
            <person name="Kildgaard S."/>
            <person name="Petersen T.I."/>
            <person name="Kuo A."/>
            <person name="Sato A."/>
            <person name="Lyhne E.K."/>
            <person name="Kogle M.E."/>
            <person name="Wiebenga A."/>
            <person name="Kun R.S."/>
            <person name="Lubbers R.J."/>
            <person name="Makela M.R."/>
            <person name="Barry K."/>
            <person name="Chovatia M."/>
            <person name="Clum A."/>
            <person name="Daum C."/>
            <person name="Haridas S."/>
            <person name="He G."/>
            <person name="LaButti K."/>
            <person name="Lipzen A."/>
            <person name="Mondo S."/>
            <person name="Pangilinan J."/>
            <person name="Riley R."/>
            <person name="Salamov A."/>
            <person name="Simmons B.A."/>
            <person name="Magnuson J.K."/>
            <person name="Henrissat B."/>
            <person name="Mortensen U.H."/>
            <person name="Larsen T.O."/>
            <person name="De vries R.P."/>
            <person name="Grigoriev I.V."/>
            <person name="Machida M."/>
            <person name="Baker S.E."/>
            <person name="Andersen M.R."/>
        </authorList>
    </citation>
    <scope>NUCLEOTIDE SEQUENCE [LARGE SCALE GENOMIC DNA]</scope>
    <source>
        <strain evidence="2 3">CBS 117618</strain>
    </source>
</reference>
<proteinExistence type="predicted"/>
<accession>A0A5N6DI99</accession>
<dbReference type="AlphaFoldDB" id="A0A5N6DI99"/>
<keyword evidence="1" id="KW-1133">Transmembrane helix</keyword>
<dbReference type="EMBL" id="ML734976">
    <property type="protein sequence ID" value="KAB8204838.1"/>
    <property type="molecule type" value="Genomic_DNA"/>
</dbReference>
<organism evidence="2 3">
    <name type="scientific">Aspergillus parasiticus</name>
    <dbReference type="NCBI Taxonomy" id="5067"/>
    <lineage>
        <taxon>Eukaryota</taxon>
        <taxon>Fungi</taxon>
        <taxon>Dikarya</taxon>
        <taxon>Ascomycota</taxon>
        <taxon>Pezizomycotina</taxon>
        <taxon>Eurotiomycetes</taxon>
        <taxon>Eurotiomycetidae</taxon>
        <taxon>Eurotiales</taxon>
        <taxon>Aspergillaceae</taxon>
        <taxon>Aspergillus</taxon>
        <taxon>Aspergillus subgen. Circumdati</taxon>
    </lineage>
</organism>
<gene>
    <name evidence="2" type="ORF">BDV34DRAFT_196724</name>
</gene>
<sequence>MVCGCVCVQSILIVGEGGEINLYLYVYLRFIFVCLFSLNWNGILKSDLSEYMY</sequence>
<dbReference type="Proteomes" id="UP000326532">
    <property type="component" value="Unassembled WGS sequence"/>
</dbReference>
<name>A0A5N6DI99_ASPPA</name>
<evidence type="ECO:0000256" key="1">
    <source>
        <dbReference type="SAM" id="Phobius"/>
    </source>
</evidence>
<evidence type="ECO:0000313" key="3">
    <source>
        <dbReference type="Proteomes" id="UP000326532"/>
    </source>
</evidence>
<protein>
    <submittedName>
        <fullName evidence="2">Uncharacterized protein</fullName>
    </submittedName>
</protein>
<keyword evidence="1" id="KW-0812">Transmembrane</keyword>
<evidence type="ECO:0000313" key="2">
    <source>
        <dbReference type="EMBL" id="KAB8204838.1"/>
    </source>
</evidence>
<keyword evidence="3" id="KW-1185">Reference proteome</keyword>
<keyword evidence="1" id="KW-0472">Membrane</keyword>
<feature type="transmembrane region" description="Helical" evidence="1">
    <location>
        <begin position="22"/>
        <end position="44"/>
    </location>
</feature>